<name>A0AAV5TU34_9BILA</name>
<feature type="non-terminal residue" evidence="1">
    <location>
        <position position="168"/>
    </location>
</feature>
<comment type="caution">
    <text evidence="1">The sequence shown here is derived from an EMBL/GenBank/DDBJ whole genome shotgun (WGS) entry which is preliminary data.</text>
</comment>
<dbReference type="Proteomes" id="UP001432027">
    <property type="component" value="Unassembled WGS sequence"/>
</dbReference>
<organism evidence="1 2">
    <name type="scientific">Pristionchus entomophagus</name>
    <dbReference type="NCBI Taxonomy" id="358040"/>
    <lineage>
        <taxon>Eukaryota</taxon>
        <taxon>Metazoa</taxon>
        <taxon>Ecdysozoa</taxon>
        <taxon>Nematoda</taxon>
        <taxon>Chromadorea</taxon>
        <taxon>Rhabditida</taxon>
        <taxon>Rhabditina</taxon>
        <taxon>Diplogasteromorpha</taxon>
        <taxon>Diplogasteroidea</taxon>
        <taxon>Neodiplogasteridae</taxon>
        <taxon>Pristionchus</taxon>
    </lineage>
</organism>
<evidence type="ECO:0000313" key="1">
    <source>
        <dbReference type="EMBL" id="GMS97733.1"/>
    </source>
</evidence>
<reference evidence="1" key="1">
    <citation type="submission" date="2023-10" db="EMBL/GenBank/DDBJ databases">
        <title>Genome assembly of Pristionchus species.</title>
        <authorList>
            <person name="Yoshida K."/>
            <person name="Sommer R.J."/>
        </authorList>
    </citation>
    <scope>NUCLEOTIDE SEQUENCE</scope>
    <source>
        <strain evidence="1">RS0144</strain>
    </source>
</reference>
<proteinExistence type="predicted"/>
<dbReference type="AlphaFoldDB" id="A0AAV5TU34"/>
<keyword evidence="2" id="KW-1185">Reference proteome</keyword>
<sequence>VVYINSTIASAKRHTSFECLLYSRDAKAGRGRHPDYLLLRIEDHAVRCHSERTNVANEYSNEGGVIKCNNYNKLELKQNAPSQDIVSQAVSATKHLYDTIRTNLKQYRFDTVEVQKVKVNSDLIRFFTENVKTNPINSIKFSNTEPSTYFQNTTDDEKRINVGKSRGY</sequence>
<dbReference type="EMBL" id="BTSX01000004">
    <property type="protein sequence ID" value="GMS97733.1"/>
    <property type="molecule type" value="Genomic_DNA"/>
</dbReference>
<protein>
    <submittedName>
        <fullName evidence="1">Uncharacterized protein</fullName>
    </submittedName>
</protein>
<accession>A0AAV5TU34</accession>
<gene>
    <name evidence="1" type="ORF">PENTCL1PPCAC_19908</name>
</gene>
<feature type="non-terminal residue" evidence="1">
    <location>
        <position position="1"/>
    </location>
</feature>
<evidence type="ECO:0000313" key="2">
    <source>
        <dbReference type="Proteomes" id="UP001432027"/>
    </source>
</evidence>